<keyword evidence="3" id="KW-1185">Reference proteome</keyword>
<evidence type="ECO:0000313" key="3">
    <source>
        <dbReference type="Proteomes" id="UP001285908"/>
    </source>
</evidence>
<gene>
    <name evidence="2" type="ORF">B0T23DRAFT_386672</name>
</gene>
<keyword evidence="1" id="KW-0732">Signal</keyword>
<comment type="caution">
    <text evidence="2">The sequence shown here is derived from an EMBL/GenBank/DDBJ whole genome shotgun (WGS) entry which is preliminary data.</text>
</comment>
<dbReference type="EMBL" id="JAULSX010000007">
    <property type="protein sequence ID" value="KAK3487797.1"/>
    <property type="molecule type" value="Genomic_DNA"/>
</dbReference>
<dbReference type="GeneID" id="87875258"/>
<feature type="chain" id="PRO_5042510668" description="Hydrophobin" evidence="1">
    <location>
        <begin position="17"/>
        <end position="188"/>
    </location>
</feature>
<sequence length="188" mass="20867">MRFSFLYFGLAVPAMGILVPPTHENLSPDITENQGGNTFDGKTTCPRGTNTYCCDSLDYSGFQVECIGRNELILQSRTETSELTIIDFPGPGKVDYLEECLDYEPRPMCCCAYELIPDMPQVRDNHSSNRTVIAGILVWPSSKQIAVDVDVDDNNPDSLNQIPREISCDADCHALKEPKANDKVTLDL</sequence>
<dbReference type="RefSeq" id="XP_062689924.1">
    <property type="nucleotide sequence ID" value="XM_062837636.1"/>
</dbReference>
<name>A0AAJ0I2I1_9PEZI</name>
<evidence type="ECO:0000313" key="2">
    <source>
        <dbReference type="EMBL" id="KAK3487797.1"/>
    </source>
</evidence>
<feature type="signal peptide" evidence="1">
    <location>
        <begin position="1"/>
        <end position="16"/>
    </location>
</feature>
<proteinExistence type="predicted"/>
<organism evidence="2 3">
    <name type="scientific">Neurospora hispaniola</name>
    <dbReference type="NCBI Taxonomy" id="588809"/>
    <lineage>
        <taxon>Eukaryota</taxon>
        <taxon>Fungi</taxon>
        <taxon>Dikarya</taxon>
        <taxon>Ascomycota</taxon>
        <taxon>Pezizomycotina</taxon>
        <taxon>Sordariomycetes</taxon>
        <taxon>Sordariomycetidae</taxon>
        <taxon>Sordariales</taxon>
        <taxon>Sordariaceae</taxon>
        <taxon>Neurospora</taxon>
    </lineage>
</organism>
<dbReference type="AlphaFoldDB" id="A0AAJ0I2I1"/>
<accession>A0AAJ0I2I1</accession>
<protein>
    <recommendedName>
        <fullName evidence="4">Hydrophobin</fullName>
    </recommendedName>
</protein>
<reference evidence="2 3" key="1">
    <citation type="journal article" date="2023" name="Mol. Phylogenet. Evol.">
        <title>Genome-scale phylogeny and comparative genomics of the fungal order Sordariales.</title>
        <authorList>
            <person name="Hensen N."/>
            <person name="Bonometti L."/>
            <person name="Westerberg I."/>
            <person name="Brannstrom I.O."/>
            <person name="Guillou S."/>
            <person name="Cros-Aarteil S."/>
            <person name="Calhoun S."/>
            <person name="Haridas S."/>
            <person name="Kuo A."/>
            <person name="Mondo S."/>
            <person name="Pangilinan J."/>
            <person name="Riley R."/>
            <person name="LaButti K."/>
            <person name="Andreopoulos B."/>
            <person name="Lipzen A."/>
            <person name="Chen C."/>
            <person name="Yan M."/>
            <person name="Daum C."/>
            <person name="Ng V."/>
            <person name="Clum A."/>
            <person name="Steindorff A."/>
            <person name="Ohm R.A."/>
            <person name="Martin F."/>
            <person name="Silar P."/>
            <person name="Natvig D.O."/>
            <person name="Lalanne C."/>
            <person name="Gautier V."/>
            <person name="Ament-Velasquez S.L."/>
            <person name="Kruys A."/>
            <person name="Hutchinson M.I."/>
            <person name="Powell A.J."/>
            <person name="Barry K."/>
            <person name="Miller A.N."/>
            <person name="Grigoriev I.V."/>
            <person name="Debuchy R."/>
            <person name="Gladieux P."/>
            <person name="Hiltunen Thoren M."/>
            <person name="Johannesson H."/>
        </authorList>
    </citation>
    <scope>NUCLEOTIDE SEQUENCE [LARGE SCALE GENOMIC DNA]</scope>
    <source>
        <strain evidence="2 3">FGSC 10403</strain>
    </source>
</reference>
<evidence type="ECO:0000256" key="1">
    <source>
        <dbReference type="SAM" id="SignalP"/>
    </source>
</evidence>
<evidence type="ECO:0008006" key="4">
    <source>
        <dbReference type="Google" id="ProtNLM"/>
    </source>
</evidence>
<dbReference type="Proteomes" id="UP001285908">
    <property type="component" value="Unassembled WGS sequence"/>
</dbReference>